<name>C4FJH8_9AQUI</name>
<evidence type="ECO:0000313" key="2">
    <source>
        <dbReference type="Proteomes" id="UP000005540"/>
    </source>
</evidence>
<keyword evidence="2" id="KW-1185">Reference proteome</keyword>
<comment type="caution">
    <text evidence="1">The sequence shown here is derived from an EMBL/GenBank/DDBJ whole genome shotgun (WGS) entry which is preliminary data.</text>
</comment>
<accession>C4FJH8</accession>
<dbReference type="EMBL" id="ABZS01000054">
    <property type="protein sequence ID" value="EEP60782.1"/>
    <property type="molecule type" value="Genomic_DNA"/>
</dbReference>
<organism evidence="1 2">
    <name type="scientific">Sulfurihydrogenibium yellowstonense SS-5</name>
    <dbReference type="NCBI Taxonomy" id="432331"/>
    <lineage>
        <taxon>Bacteria</taxon>
        <taxon>Pseudomonadati</taxon>
        <taxon>Aquificota</taxon>
        <taxon>Aquificia</taxon>
        <taxon>Aquificales</taxon>
        <taxon>Hydrogenothermaceae</taxon>
        <taxon>Sulfurihydrogenibium</taxon>
    </lineage>
</organism>
<evidence type="ECO:0000313" key="1">
    <source>
        <dbReference type="EMBL" id="EEP60782.1"/>
    </source>
</evidence>
<dbReference type="Gene3D" id="6.10.140.570">
    <property type="match status" value="1"/>
</dbReference>
<dbReference type="Proteomes" id="UP000005540">
    <property type="component" value="Unassembled WGS sequence"/>
</dbReference>
<sequence>MHAHLKPLYWREPSTLISARELIGTPGFLCGKAFLKYYGIKPNTMRAYFDTYIG</sequence>
<reference evidence="1 2" key="1">
    <citation type="submission" date="2009-04" db="EMBL/GenBank/DDBJ databases">
        <authorList>
            <person name="Reysenbach A.-L."/>
            <person name="Heidelberg J.F."/>
            <person name="Nelson W.C."/>
        </authorList>
    </citation>
    <scope>NUCLEOTIDE SEQUENCE [LARGE SCALE GENOMIC DNA]</scope>
    <source>
        <strain evidence="1 2">SS-5</strain>
    </source>
</reference>
<protein>
    <submittedName>
        <fullName evidence="1">Sulfur oxidation protein SoxB</fullName>
    </submittedName>
</protein>
<dbReference type="AlphaFoldDB" id="C4FJH8"/>
<feature type="non-terminal residue" evidence="1">
    <location>
        <position position="54"/>
    </location>
</feature>
<proteinExistence type="predicted"/>
<gene>
    <name evidence="1" type="ORF">SULYE_0725</name>
</gene>